<dbReference type="OrthoDB" id="5329399at2759"/>
<feature type="chain" id="PRO_5034053556" description="Ecp2 effector protein domain-containing protein" evidence="1">
    <location>
        <begin position="21"/>
        <end position="227"/>
    </location>
</feature>
<reference evidence="2" key="2">
    <citation type="submission" date="2020-05" db="EMBL/GenBank/DDBJ databases">
        <authorList>
            <person name="Kim H.-S."/>
            <person name="Proctor R.H."/>
            <person name="Brown D.W."/>
        </authorList>
    </citation>
    <scope>NUCLEOTIDE SEQUENCE</scope>
    <source>
        <strain evidence="2">NRRL 20472</strain>
    </source>
</reference>
<sequence>MVTFSTLLSCATAIVPLANAAAVPNKQESALDARAWQIKTWDEYHAQNDAFSKQGLCLVYLDPSPRDGTWSCGVYCKNDKTKICTGLPADQVTEDMIRLNPDGEKFQIGQCECDTSTVDFFATATVDFVGKGLDKGFREIGTVTCEIMLNVMKEAALAATYAIPGTGQVAAAARVVAKGVKLASKSQGGKDAWKDAVQSSCNFRRDEDQKLIFEEGYAIMEGAPEDI</sequence>
<reference evidence="2" key="1">
    <citation type="journal article" date="2020" name="BMC Genomics">
        <title>Correction to: Identification and distribution of gene clusters required for synthesis of sphingolipid metabolism inhibitors in diverse species of the filamentous fungus Fusarium.</title>
        <authorList>
            <person name="Kim H.S."/>
            <person name="Lohmar J.M."/>
            <person name="Busman M."/>
            <person name="Brown D.W."/>
            <person name="Naumann T.A."/>
            <person name="Divon H.H."/>
            <person name="Lysoe E."/>
            <person name="Uhlig S."/>
            <person name="Proctor R.H."/>
        </authorList>
    </citation>
    <scope>NUCLEOTIDE SEQUENCE</scope>
    <source>
        <strain evidence="2">NRRL 20472</strain>
    </source>
</reference>
<evidence type="ECO:0000256" key="1">
    <source>
        <dbReference type="SAM" id="SignalP"/>
    </source>
</evidence>
<dbReference type="Proteomes" id="UP000622797">
    <property type="component" value="Unassembled WGS sequence"/>
</dbReference>
<protein>
    <recommendedName>
        <fullName evidence="4">Ecp2 effector protein domain-containing protein</fullName>
    </recommendedName>
</protein>
<name>A0A8H4TRN7_9HYPO</name>
<dbReference type="EMBL" id="JABEXW010000517">
    <property type="protein sequence ID" value="KAF4962845.1"/>
    <property type="molecule type" value="Genomic_DNA"/>
</dbReference>
<keyword evidence="3" id="KW-1185">Reference proteome</keyword>
<organism evidence="2 3">
    <name type="scientific">Fusarium sarcochroum</name>
    <dbReference type="NCBI Taxonomy" id="1208366"/>
    <lineage>
        <taxon>Eukaryota</taxon>
        <taxon>Fungi</taxon>
        <taxon>Dikarya</taxon>
        <taxon>Ascomycota</taxon>
        <taxon>Pezizomycotina</taxon>
        <taxon>Sordariomycetes</taxon>
        <taxon>Hypocreomycetidae</taxon>
        <taxon>Hypocreales</taxon>
        <taxon>Nectriaceae</taxon>
        <taxon>Fusarium</taxon>
        <taxon>Fusarium lateritium species complex</taxon>
    </lineage>
</organism>
<comment type="caution">
    <text evidence="2">The sequence shown here is derived from an EMBL/GenBank/DDBJ whole genome shotgun (WGS) entry which is preliminary data.</text>
</comment>
<accession>A0A8H4TRN7</accession>
<keyword evidence="1" id="KW-0732">Signal</keyword>
<evidence type="ECO:0000313" key="3">
    <source>
        <dbReference type="Proteomes" id="UP000622797"/>
    </source>
</evidence>
<dbReference type="AlphaFoldDB" id="A0A8H4TRN7"/>
<evidence type="ECO:0000313" key="2">
    <source>
        <dbReference type="EMBL" id="KAF4962845.1"/>
    </source>
</evidence>
<feature type="signal peptide" evidence="1">
    <location>
        <begin position="1"/>
        <end position="20"/>
    </location>
</feature>
<evidence type="ECO:0008006" key="4">
    <source>
        <dbReference type="Google" id="ProtNLM"/>
    </source>
</evidence>
<proteinExistence type="predicted"/>
<gene>
    <name evidence="2" type="ORF">FSARC_9088</name>
</gene>